<evidence type="ECO:0000313" key="3">
    <source>
        <dbReference type="EMBL" id="SZX70212.1"/>
    </source>
</evidence>
<dbReference type="InterPro" id="IPR008271">
    <property type="entry name" value="Ser/Thr_kinase_AS"/>
</dbReference>
<name>A0A383VZF1_TETOB</name>
<reference evidence="3 4" key="1">
    <citation type="submission" date="2016-10" db="EMBL/GenBank/DDBJ databases">
        <authorList>
            <person name="Cai Z."/>
        </authorList>
    </citation>
    <scope>NUCLEOTIDE SEQUENCE [LARGE SCALE GENOMIC DNA]</scope>
</reference>
<dbReference type="STRING" id="3088.A0A383VZF1"/>
<evidence type="ECO:0000259" key="2">
    <source>
        <dbReference type="PROSITE" id="PS50011"/>
    </source>
</evidence>
<dbReference type="Gene3D" id="1.10.510.10">
    <property type="entry name" value="Transferase(Phosphotransferase) domain 1"/>
    <property type="match status" value="1"/>
</dbReference>
<dbReference type="InterPro" id="IPR011009">
    <property type="entry name" value="Kinase-like_dom_sf"/>
</dbReference>
<dbReference type="PROSITE" id="PS50011">
    <property type="entry name" value="PROTEIN_KINASE_DOM"/>
    <property type="match status" value="1"/>
</dbReference>
<dbReference type="InterPro" id="IPR000719">
    <property type="entry name" value="Prot_kinase_dom"/>
</dbReference>
<dbReference type="GO" id="GO:0005524">
    <property type="term" value="F:ATP binding"/>
    <property type="evidence" value="ECO:0007669"/>
    <property type="project" value="InterPro"/>
</dbReference>
<feature type="region of interest" description="Disordered" evidence="1">
    <location>
        <begin position="226"/>
        <end position="248"/>
    </location>
</feature>
<keyword evidence="4" id="KW-1185">Reference proteome</keyword>
<dbReference type="AlphaFoldDB" id="A0A383VZF1"/>
<dbReference type="PANTHER" id="PTHR44329">
    <property type="entry name" value="SERINE/THREONINE-PROTEIN KINASE TNNI3K-RELATED"/>
    <property type="match status" value="1"/>
</dbReference>
<dbReference type="Proteomes" id="UP000256970">
    <property type="component" value="Unassembled WGS sequence"/>
</dbReference>
<dbReference type="InterPro" id="IPR051681">
    <property type="entry name" value="Ser/Thr_Kinases-Pseudokinases"/>
</dbReference>
<sequence>MLKVTAGEHQNRPLLPVASGTNSAAAATGVAGAAGGLQHCVSPHTAAAMMAAVTAVKASMLTGCTNTSVMPADMQQQQLQHGSSGDPEHNSAQRQNSSSAGLGGITRRLSYILRAQDAAAAAGRVAGEGAAAPSFLQALMAGGRVIHPPNGPPIPLNDDYGSEVALGPLLGRGGFGHVAVKLLSLDAEEPAVLDAFLKEVALCACLRGSSRVVRLLGACLGGTPAQQQQQQARPLHQLSSSSNSDDAEPQLLNAYQDAATAAAAYSACSSRRFTHSQTSSAGAEASADQSLVAGVAPSSSSSGQHQQHLALIMELVEGGNLAQRIYHPSKRRLSYLEVLQIGLDVARGLAYLHPAVVHRDLKPQNVLLEASGRAKIADFGISRTPRAAG</sequence>
<dbReference type="SUPFAM" id="SSF56112">
    <property type="entry name" value="Protein kinase-like (PK-like)"/>
    <property type="match status" value="1"/>
</dbReference>
<protein>
    <recommendedName>
        <fullName evidence="2">Protein kinase domain-containing protein</fullName>
    </recommendedName>
</protein>
<organism evidence="3 4">
    <name type="scientific">Tetradesmus obliquus</name>
    <name type="common">Green alga</name>
    <name type="synonym">Acutodesmus obliquus</name>
    <dbReference type="NCBI Taxonomy" id="3088"/>
    <lineage>
        <taxon>Eukaryota</taxon>
        <taxon>Viridiplantae</taxon>
        <taxon>Chlorophyta</taxon>
        <taxon>core chlorophytes</taxon>
        <taxon>Chlorophyceae</taxon>
        <taxon>CS clade</taxon>
        <taxon>Sphaeropleales</taxon>
        <taxon>Scenedesmaceae</taxon>
        <taxon>Tetradesmus</taxon>
    </lineage>
</organism>
<dbReference type="GO" id="GO:0004674">
    <property type="term" value="F:protein serine/threonine kinase activity"/>
    <property type="evidence" value="ECO:0007669"/>
    <property type="project" value="TreeGrafter"/>
</dbReference>
<dbReference type="PROSITE" id="PS00108">
    <property type="entry name" value="PROTEIN_KINASE_ST"/>
    <property type="match status" value="1"/>
</dbReference>
<feature type="domain" description="Protein kinase" evidence="2">
    <location>
        <begin position="164"/>
        <end position="389"/>
    </location>
</feature>
<dbReference type="Pfam" id="PF00069">
    <property type="entry name" value="Pkinase"/>
    <property type="match status" value="1"/>
</dbReference>
<evidence type="ECO:0000256" key="1">
    <source>
        <dbReference type="SAM" id="MobiDB-lite"/>
    </source>
</evidence>
<proteinExistence type="predicted"/>
<feature type="region of interest" description="Disordered" evidence="1">
    <location>
        <begin position="75"/>
        <end position="102"/>
    </location>
</feature>
<dbReference type="EMBL" id="FNXT01000979">
    <property type="protein sequence ID" value="SZX70212.1"/>
    <property type="molecule type" value="Genomic_DNA"/>
</dbReference>
<accession>A0A383VZF1</accession>
<gene>
    <name evidence="3" type="ORF">BQ4739_LOCUS10442</name>
</gene>
<evidence type="ECO:0000313" key="4">
    <source>
        <dbReference type="Proteomes" id="UP000256970"/>
    </source>
</evidence>